<keyword evidence="3" id="KW-0479">Metal-binding</keyword>
<evidence type="ECO:0000256" key="2">
    <source>
        <dbReference type="ARBA" id="ARBA00022559"/>
    </source>
</evidence>
<evidence type="ECO:0000256" key="1">
    <source>
        <dbReference type="ARBA" id="ARBA00001970"/>
    </source>
</evidence>
<keyword evidence="7" id="KW-0812">Transmembrane</keyword>
<dbReference type="EMBL" id="JAVDRF010000007">
    <property type="protein sequence ID" value="MDR6537824.1"/>
    <property type="molecule type" value="Genomic_DNA"/>
</dbReference>
<keyword evidence="7" id="KW-0472">Membrane</keyword>
<dbReference type="InterPro" id="IPR011008">
    <property type="entry name" value="Dimeric_a/b-barrel"/>
</dbReference>
<dbReference type="SUPFAM" id="SSF54909">
    <property type="entry name" value="Dimeric alpha+beta barrel"/>
    <property type="match status" value="1"/>
</dbReference>
<accession>A0ABU1NH87</accession>
<evidence type="ECO:0000256" key="4">
    <source>
        <dbReference type="ARBA" id="ARBA00023002"/>
    </source>
</evidence>
<comment type="caution">
    <text evidence="8">The sequence shown here is derived from an EMBL/GenBank/DDBJ whole genome shotgun (WGS) entry which is preliminary data.</text>
</comment>
<keyword evidence="2" id="KW-0575">Peroxidase</keyword>
<dbReference type="PROSITE" id="PS51404">
    <property type="entry name" value="DYP_PEROXIDASE"/>
    <property type="match status" value="1"/>
</dbReference>
<evidence type="ECO:0000256" key="6">
    <source>
        <dbReference type="SAM" id="MobiDB-lite"/>
    </source>
</evidence>
<keyword evidence="9" id="KW-1185">Reference proteome</keyword>
<sequence length="494" mass="54451">MSLSAAPTHVDFDDIQGLVRYGYKRLTQACFLLLRIRNAAAARAWLACAPVTPAVERSPPPRTVLQIAISAPGLHKLGVPRDIVEGFSAEFLAGMSGDASRARRLGDLGANDPAGWRWGGALHEVPHVLLMLYAMPGELDPWLATVRAECTAAFEETDRLFTTRLGETEPFGFIDGISQPRVDWERTRAARDEEQFSFTNRSCLGEYLLGYPNEYGAYTDRPLLEPRRDPDAMLPRAEDDPGLSDLGRNGSYLVMRQLCQDVGGFWQFIDRQAGGDPALRRRLAEAMVGRKMEGGEALVGPGRERIDGIEEDERRRNGFTYRSDPDGLRCPLGAHIRRANPRNADLPPGWANPLSRLWRRLGFGADPLRPDLVASTRFHRLLRRGREYGGGPGEETGLHFICLGANIARQFEFVQNAWLAGTRFDGLSGEADPLIGHRLPDPDGSPTDSFSMPVGTGPDRRIAGLPQFVTVVGGAYFFLPGISALRYLSKVQAS</sequence>
<dbReference type="InterPro" id="IPR006314">
    <property type="entry name" value="Dyp_peroxidase"/>
</dbReference>
<name>A0ABU1NH87_9BURK</name>
<comment type="cofactor">
    <cofactor evidence="1">
        <name>heme b</name>
        <dbReference type="ChEBI" id="CHEBI:60344"/>
    </cofactor>
</comment>
<evidence type="ECO:0000256" key="3">
    <source>
        <dbReference type="ARBA" id="ARBA00022723"/>
    </source>
</evidence>
<keyword evidence="5" id="KW-0408">Iron</keyword>
<dbReference type="Proteomes" id="UP001184230">
    <property type="component" value="Unassembled WGS sequence"/>
</dbReference>
<reference evidence="8 9" key="1">
    <citation type="submission" date="2023-07" db="EMBL/GenBank/DDBJ databases">
        <title>Sorghum-associated microbial communities from plants grown in Nebraska, USA.</title>
        <authorList>
            <person name="Schachtman D."/>
        </authorList>
    </citation>
    <scope>NUCLEOTIDE SEQUENCE [LARGE SCALE GENOMIC DNA]</scope>
    <source>
        <strain evidence="8 9">DS1781</strain>
    </source>
</reference>
<protein>
    <submittedName>
        <fullName evidence="8">Deferrochelatase/peroxidase EfeB</fullName>
    </submittedName>
</protein>
<keyword evidence="4" id="KW-0560">Oxidoreductase</keyword>
<evidence type="ECO:0000313" key="8">
    <source>
        <dbReference type="EMBL" id="MDR6537824.1"/>
    </source>
</evidence>
<evidence type="ECO:0000256" key="5">
    <source>
        <dbReference type="ARBA" id="ARBA00023004"/>
    </source>
</evidence>
<organism evidence="8 9">
    <name type="scientific">Variovorax soli</name>
    <dbReference type="NCBI Taxonomy" id="376815"/>
    <lineage>
        <taxon>Bacteria</taxon>
        <taxon>Pseudomonadati</taxon>
        <taxon>Pseudomonadota</taxon>
        <taxon>Betaproteobacteria</taxon>
        <taxon>Burkholderiales</taxon>
        <taxon>Comamonadaceae</taxon>
        <taxon>Variovorax</taxon>
    </lineage>
</organism>
<keyword evidence="7" id="KW-1133">Transmembrane helix</keyword>
<evidence type="ECO:0000256" key="7">
    <source>
        <dbReference type="SAM" id="Phobius"/>
    </source>
</evidence>
<dbReference type="RefSeq" id="WP_309904046.1">
    <property type="nucleotide sequence ID" value="NZ_JAVDRF010000007.1"/>
</dbReference>
<evidence type="ECO:0000313" key="9">
    <source>
        <dbReference type="Proteomes" id="UP001184230"/>
    </source>
</evidence>
<gene>
    <name evidence="8" type="ORF">J2739_003605</name>
</gene>
<feature type="region of interest" description="Disordered" evidence="6">
    <location>
        <begin position="437"/>
        <end position="456"/>
    </location>
</feature>
<proteinExistence type="predicted"/>
<dbReference type="PANTHER" id="PTHR30521">
    <property type="entry name" value="DEFERROCHELATASE/PEROXIDASE"/>
    <property type="match status" value="1"/>
</dbReference>
<dbReference type="PANTHER" id="PTHR30521:SF5">
    <property type="entry name" value="BLR4509 PROTEIN"/>
    <property type="match status" value="1"/>
</dbReference>
<feature type="transmembrane region" description="Helical" evidence="7">
    <location>
        <begin position="468"/>
        <end position="488"/>
    </location>
</feature>